<dbReference type="PANTHER" id="PTHR46832:SF1">
    <property type="entry name" value="5'-METHYLTHIOADENOSINE_S-ADENOSYLHOMOCYSTEINE NUCLEOSIDASE"/>
    <property type="match status" value="1"/>
</dbReference>
<feature type="compositionally biased region" description="Low complexity" evidence="1">
    <location>
        <begin position="58"/>
        <end position="75"/>
    </location>
</feature>
<accession>A0A7W7LVM2</accession>
<feature type="region of interest" description="Disordered" evidence="1">
    <location>
        <begin position="50"/>
        <end position="75"/>
    </location>
</feature>
<dbReference type="InterPro" id="IPR000845">
    <property type="entry name" value="Nucleoside_phosphorylase_d"/>
</dbReference>
<dbReference type="Proteomes" id="UP000579523">
    <property type="component" value="Unassembled WGS sequence"/>
</dbReference>
<evidence type="ECO:0000313" key="3">
    <source>
        <dbReference type="EMBL" id="MBB4896887.1"/>
    </source>
</evidence>
<dbReference type="InterPro" id="IPR035994">
    <property type="entry name" value="Nucleoside_phosphorylase_sf"/>
</dbReference>
<sequence>MAGEGAERAAALTARLVNRLHPGAVFSVGVAGGLKDDAGTGDAVVGTRVYESHGGKRTPGPGSPGSSAGTATTRA</sequence>
<reference evidence="3 4" key="1">
    <citation type="submission" date="2020-08" db="EMBL/GenBank/DDBJ databases">
        <title>Genomic Encyclopedia of Type Strains, Phase III (KMG-III): the genomes of soil and plant-associated and newly described type strains.</title>
        <authorList>
            <person name="Whitman W."/>
        </authorList>
    </citation>
    <scope>NUCLEOTIDE SEQUENCE [LARGE SCALE GENOMIC DNA]</scope>
    <source>
        <strain evidence="3 4">CECT 3273</strain>
    </source>
</reference>
<dbReference type="AlphaFoldDB" id="A0A7W7LVM2"/>
<dbReference type="SUPFAM" id="SSF53167">
    <property type="entry name" value="Purine and uridine phosphorylases"/>
    <property type="match status" value="1"/>
</dbReference>
<dbReference type="PANTHER" id="PTHR46832">
    <property type="entry name" value="5'-METHYLTHIOADENOSINE/S-ADENOSYLHOMOCYSTEINE NUCLEOSIDASE"/>
    <property type="match status" value="1"/>
</dbReference>
<protein>
    <submittedName>
        <fullName evidence="3">Nucleoside phosphorylase</fullName>
    </submittedName>
</protein>
<dbReference type="GO" id="GO:0009116">
    <property type="term" value="P:nucleoside metabolic process"/>
    <property type="evidence" value="ECO:0007669"/>
    <property type="project" value="InterPro"/>
</dbReference>
<keyword evidence="4" id="KW-1185">Reference proteome</keyword>
<dbReference type="GO" id="GO:0005829">
    <property type="term" value="C:cytosol"/>
    <property type="evidence" value="ECO:0007669"/>
    <property type="project" value="TreeGrafter"/>
</dbReference>
<name>A0A7W7LVM2_9ACTN</name>
<dbReference type="Gene3D" id="3.40.50.1580">
    <property type="entry name" value="Nucleoside phosphorylase domain"/>
    <property type="match status" value="1"/>
</dbReference>
<dbReference type="GO" id="GO:0008930">
    <property type="term" value="F:methylthioadenosine nucleosidase activity"/>
    <property type="evidence" value="ECO:0007669"/>
    <property type="project" value="TreeGrafter"/>
</dbReference>
<feature type="domain" description="Nucleoside phosphorylase" evidence="2">
    <location>
        <begin position="1"/>
        <end position="62"/>
    </location>
</feature>
<gene>
    <name evidence="3" type="ORF">FHS37_000914</name>
</gene>
<evidence type="ECO:0000259" key="2">
    <source>
        <dbReference type="Pfam" id="PF01048"/>
    </source>
</evidence>
<dbReference type="Pfam" id="PF01048">
    <property type="entry name" value="PNP_UDP_1"/>
    <property type="match status" value="1"/>
</dbReference>
<dbReference type="EMBL" id="JACHJI010000002">
    <property type="protein sequence ID" value="MBB4896887.1"/>
    <property type="molecule type" value="Genomic_DNA"/>
</dbReference>
<dbReference type="GO" id="GO:0019284">
    <property type="term" value="P:L-methionine salvage from S-adenosylmethionine"/>
    <property type="evidence" value="ECO:0007669"/>
    <property type="project" value="TreeGrafter"/>
</dbReference>
<dbReference type="GO" id="GO:0008782">
    <property type="term" value="F:adenosylhomocysteine nucleosidase activity"/>
    <property type="evidence" value="ECO:0007669"/>
    <property type="project" value="TreeGrafter"/>
</dbReference>
<proteinExistence type="predicted"/>
<dbReference type="RefSeq" id="WP_229889945.1">
    <property type="nucleotide sequence ID" value="NZ_BMTI01000026.1"/>
</dbReference>
<comment type="caution">
    <text evidence="3">The sequence shown here is derived from an EMBL/GenBank/DDBJ whole genome shotgun (WGS) entry which is preliminary data.</text>
</comment>
<evidence type="ECO:0000256" key="1">
    <source>
        <dbReference type="SAM" id="MobiDB-lite"/>
    </source>
</evidence>
<organism evidence="3 4">
    <name type="scientific">Streptomyces griseomycini</name>
    <dbReference type="NCBI Taxonomy" id="66895"/>
    <lineage>
        <taxon>Bacteria</taxon>
        <taxon>Bacillati</taxon>
        <taxon>Actinomycetota</taxon>
        <taxon>Actinomycetes</taxon>
        <taxon>Kitasatosporales</taxon>
        <taxon>Streptomycetaceae</taxon>
        <taxon>Streptomyces</taxon>
    </lineage>
</organism>
<evidence type="ECO:0000313" key="4">
    <source>
        <dbReference type="Proteomes" id="UP000579523"/>
    </source>
</evidence>